<reference evidence="2 3" key="1">
    <citation type="submission" date="2024-11" db="EMBL/GenBank/DDBJ databases">
        <title>A near-complete genome assembly of Cinchona calisaya.</title>
        <authorList>
            <person name="Lian D.C."/>
            <person name="Zhao X.W."/>
            <person name="Wei L."/>
        </authorList>
    </citation>
    <scope>NUCLEOTIDE SEQUENCE [LARGE SCALE GENOMIC DNA]</scope>
    <source>
        <tissue evidence="2">Nenye</tissue>
    </source>
</reference>
<feature type="compositionally biased region" description="Acidic residues" evidence="1">
    <location>
        <begin position="445"/>
        <end position="454"/>
    </location>
</feature>
<feature type="compositionally biased region" description="Basic and acidic residues" evidence="1">
    <location>
        <begin position="969"/>
        <end position="983"/>
    </location>
</feature>
<accession>A0ABD2YMK5</accession>
<organism evidence="2 3">
    <name type="scientific">Cinchona calisaya</name>
    <dbReference type="NCBI Taxonomy" id="153742"/>
    <lineage>
        <taxon>Eukaryota</taxon>
        <taxon>Viridiplantae</taxon>
        <taxon>Streptophyta</taxon>
        <taxon>Embryophyta</taxon>
        <taxon>Tracheophyta</taxon>
        <taxon>Spermatophyta</taxon>
        <taxon>Magnoliopsida</taxon>
        <taxon>eudicotyledons</taxon>
        <taxon>Gunneridae</taxon>
        <taxon>Pentapetalae</taxon>
        <taxon>asterids</taxon>
        <taxon>lamiids</taxon>
        <taxon>Gentianales</taxon>
        <taxon>Rubiaceae</taxon>
        <taxon>Cinchonoideae</taxon>
        <taxon>Cinchoneae</taxon>
        <taxon>Cinchona</taxon>
    </lineage>
</organism>
<feature type="region of interest" description="Disordered" evidence="1">
    <location>
        <begin position="433"/>
        <end position="516"/>
    </location>
</feature>
<evidence type="ECO:0008006" key="4">
    <source>
        <dbReference type="Google" id="ProtNLM"/>
    </source>
</evidence>
<feature type="compositionally biased region" description="Polar residues" evidence="1">
    <location>
        <begin position="271"/>
        <end position="295"/>
    </location>
</feature>
<feature type="region of interest" description="Disordered" evidence="1">
    <location>
        <begin position="796"/>
        <end position="1011"/>
    </location>
</feature>
<feature type="compositionally biased region" description="Basic and acidic residues" evidence="1">
    <location>
        <begin position="854"/>
        <end position="882"/>
    </location>
</feature>
<feature type="region of interest" description="Disordered" evidence="1">
    <location>
        <begin position="253"/>
        <end position="295"/>
    </location>
</feature>
<evidence type="ECO:0000313" key="2">
    <source>
        <dbReference type="EMBL" id="KAL3508640.1"/>
    </source>
</evidence>
<dbReference type="PANTHER" id="PTHR31008:SF4">
    <property type="entry name" value="COP1-INTERACTING PROTEIN 7"/>
    <property type="match status" value="1"/>
</dbReference>
<feature type="region of interest" description="Disordered" evidence="1">
    <location>
        <begin position="345"/>
        <end position="421"/>
    </location>
</feature>
<comment type="caution">
    <text evidence="2">The sequence shown here is derived from an EMBL/GenBank/DDBJ whole genome shotgun (WGS) entry which is preliminary data.</text>
</comment>
<feature type="compositionally biased region" description="Polar residues" evidence="1">
    <location>
        <begin position="135"/>
        <end position="148"/>
    </location>
</feature>
<dbReference type="Proteomes" id="UP001630127">
    <property type="component" value="Unassembled WGS sequence"/>
</dbReference>
<dbReference type="EMBL" id="JBJUIK010000012">
    <property type="protein sequence ID" value="KAL3508640.1"/>
    <property type="molecule type" value="Genomic_DNA"/>
</dbReference>
<name>A0ABD2YMK5_9GENT</name>
<feature type="region of interest" description="Disordered" evidence="1">
    <location>
        <begin position="135"/>
        <end position="154"/>
    </location>
</feature>
<proteinExistence type="predicted"/>
<feature type="compositionally biased region" description="Polar residues" evidence="1">
    <location>
        <begin position="984"/>
        <end position="993"/>
    </location>
</feature>
<feature type="compositionally biased region" description="Basic and acidic residues" evidence="1">
    <location>
        <begin position="353"/>
        <end position="386"/>
    </location>
</feature>
<dbReference type="PANTHER" id="PTHR31008">
    <property type="entry name" value="COP1-INTERACTING PROTEIN-RELATED"/>
    <property type="match status" value="1"/>
</dbReference>
<evidence type="ECO:0000313" key="3">
    <source>
        <dbReference type="Proteomes" id="UP001630127"/>
    </source>
</evidence>
<feature type="compositionally biased region" description="Polar residues" evidence="1">
    <location>
        <begin position="883"/>
        <end position="907"/>
    </location>
</feature>
<feature type="region of interest" description="Disordered" evidence="1">
    <location>
        <begin position="1115"/>
        <end position="1150"/>
    </location>
</feature>
<sequence length="1165" mass="128965">MDSRTHLDYALFQLTPTRTRCDLVIFAGKKSEKLASGLLEPFLSHLSYAKDQISKGGYSITLQPTSSNASWFTKATLERFVRFVNTPEVLERFVTIEREIIQIEDSIVLNEQANGTNEVEAGKISVAAGNPKSSAAQAKVESNGSGDSTQEENSKVHLLRALETRRAVLRKEQAMAFARALVAGFEMDYIDDLISFSDVFGAKRLREACKNFMELCNKKSDDGIWMDEVAAMQACSPEFSYLGTSGIIISGEGNDGLSSRPANGQLDAPASDSTTSLGSLETNTDNSLPKVATAQSTQVPPWAQYMNNFQGPAFQQFPPYQGYFYPGMQLPQSYYPGNVPWPSSVEDSSLGNHADDNRKNKSFSKNRDRASNGRRERTSKHSDSNEPNHSTASDSDDHEDTGRRYSLDQLPKRSGKSSSRKVVIRNINYITSKRSGERDSTSGDDSSDEEEFIDADSLKQQVDEALGSFDRHQKSTSGRKKKRDEVKKHNIEADSAADQDMENISPTKTEGEKRSQGWDVFQNLLMKDADADSRVADMSRSTGEYQEYTNKNLGEEKLSSFNAEAENVQRSHGISTDAFLLDKRSVADEGKANMTSFEAGENIRAVLKRGIGEELLLSQRVVGSEMYSQAPLSDWGTESSIMKSQREEDWFVGNGPDISRNQEGRVNHSLLSGDDTSAYNADPLQIKESNKDVLVDDSFMIQAGPVGGLSNSEQKTDIFLEADIAGVNQYDCSRPDDLQDKIKACNDYEPDDLYLLLGRDSAAEQVTASWNPEMDYNDNSTAEAVKIQADVELHDSVDDKKLQNGKSTNTATGKVPNKQLKSKTTVGSLGRSKSEIMSKTRNTPSRSKTMVQRSKADQEEENRKKMEELRIQRQKRIAERNSTKGSTAVTSRMTSVDNKKGTLSANNRETKAQAPIEETKKLHKPVFRSSTIDRLSAARTSEMRSSNEPKLGQTKKATTKESGPQNKKVNQEKVKHADKKTGAKDSNQYSSVSDAPESHHMAAVPSLPNEEQSRLKATTNGFHDESENIKELHSISSIEKNGRVKDLPVPAEDDAARTEPLRVDIEEVPKASLVQDVGIICDNTESGPQLTDHPLPSITSHVDEDRMVSEKLPISPMVSVSEISTPPQKSDVSPEHHIRKKWNNGETSPKVSKGFRKLLLFGRKN</sequence>
<feature type="compositionally biased region" description="Polar residues" evidence="1">
    <location>
        <begin position="839"/>
        <end position="852"/>
    </location>
</feature>
<keyword evidence="3" id="KW-1185">Reference proteome</keyword>
<gene>
    <name evidence="2" type="ORF">ACH5RR_028041</name>
</gene>
<dbReference type="AlphaFoldDB" id="A0ABD2YMK5"/>
<evidence type="ECO:0000256" key="1">
    <source>
        <dbReference type="SAM" id="MobiDB-lite"/>
    </source>
</evidence>
<protein>
    <recommendedName>
        <fullName evidence="4">COP1-interacting protein 7</fullName>
    </recommendedName>
</protein>
<feature type="compositionally biased region" description="Polar residues" evidence="1">
    <location>
        <begin position="1121"/>
        <end position="1131"/>
    </location>
</feature>
<feature type="compositionally biased region" description="Basic and acidic residues" evidence="1">
    <location>
        <begin position="483"/>
        <end position="492"/>
    </location>
</feature>